<dbReference type="SUPFAM" id="SSF56601">
    <property type="entry name" value="beta-lactamase/transpeptidase-like"/>
    <property type="match status" value="1"/>
</dbReference>
<accession>A0A3N0IUT8</accession>
<name>A0A3N0IUT8_9ACTN</name>
<dbReference type="EMBL" id="PPTT01000053">
    <property type="protein sequence ID" value="RDB62578.1"/>
    <property type="molecule type" value="Genomic_DNA"/>
</dbReference>
<dbReference type="EMBL" id="QICC01000065">
    <property type="protein sequence ID" value="RNM40754.1"/>
    <property type="molecule type" value="Genomic_DNA"/>
</dbReference>
<evidence type="ECO:0000313" key="4">
    <source>
        <dbReference type="Proteomes" id="UP000253817"/>
    </source>
</evidence>
<organism evidence="3 5">
    <name type="scientific">Eggerthella sinensis</name>
    <dbReference type="NCBI Taxonomy" id="242230"/>
    <lineage>
        <taxon>Bacteria</taxon>
        <taxon>Bacillati</taxon>
        <taxon>Actinomycetota</taxon>
        <taxon>Coriobacteriia</taxon>
        <taxon>Eggerthellales</taxon>
        <taxon>Eggerthellaceae</taxon>
        <taxon>Eggerthella</taxon>
    </lineage>
</organism>
<proteinExistence type="predicted"/>
<dbReference type="InterPro" id="IPR000871">
    <property type="entry name" value="Beta-lactam_class-A"/>
</dbReference>
<sequence length="373" mass="39235">MPHHASHSIPARRPKRALIAGIVGGALLVATLAALALVAAQHAEAPSYANDDALAPSFASALDDAARACNLPAPAAPIEREPYAPTAADIAALPSQQEPFAFNLNAASVDASPVLADETAAALQTACAPLAEGGWNVGYLLLDLETGRGLASNLDAASYGASAFKALYALYLCETQLDTEHATLDTPCPEYAATAFMDPAGTYRYDDLASYPLGMLIEDSITASDNDSYRILRANYDAEFPAYLADQGFSASLADDWYPTYHTREAGLLWLHAAAYLASDAPSAAWLGALLQQTETSFIRDALAPQRVVVQDKAGWYADDDPAYCGINDAGIVTVDGRTYLLCLMSSAPYSSENADALTALAATVFAAREDLA</sequence>
<gene>
    <name evidence="2" type="ORF">C1876_17080</name>
    <name evidence="3" type="ORF">DMP09_12860</name>
</gene>
<feature type="domain" description="Beta-lactamase class A catalytic" evidence="1">
    <location>
        <begin position="140"/>
        <end position="345"/>
    </location>
</feature>
<dbReference type="GO" id="GO:0008800">
    <property type="term" value="F:beta-lactamase activity"/>
    <property type="evidence" value="ECO:0007669"/>
    <property type="project" value="InterPro"/>
</dbReference>
<dbReference type="InterPro" id="IPR045155">
    <property type="entry name" value="Beta-lactam_cat"/>
</dbReference>
<reference evidence="2 4" key="1">
    <citation type="journal article" date="2018" name="Elife">
        <title>Discovery and characterization of a prevalent human gut bacterial enzyme sufficient for the inactivation of a family of plant toxins.</title>
        <authorList>
            <person name="Koppel N."/>
            <person name="Bisanz J.E."/>
            <person name="Pandelia M.E."/>
            <person name="Turnbaugh P.J."/>
            <person name="Balskus E.P."/>
        </authorList>
    </citation>
    <scope>NUCLEOTIDE SEQUENCE [LARGE SCALE GENOMIC DNA]</scope>
    <source>
        <strain evidence="2 4">DSM 16107</strain>
    </source>
</reference>
<evidence type="ECO:0000313" key="2">
    <source>
        <dbReference type="EMBL" id="RDB62578.1"/>
    </source>
</evidence>
<dbReference type="PANTHER" id="PTHR35333:SF3">
    <property type="entry name" value="BETA-LACTAMASE-TYPE TRANSPEPTIDASE FOLD CONTAINING PROTEIN"/>
    <property type="match status" value="1"/>
</dbReference>
<protein>
    <recommendedName>
        <fullName evidence="1">Beta-lactamase class A catalytic domain-containing protein</fullName>
    </recommendedName>
</protein>
<dbReference type="Pfam" id="PF13354">
    <property type="entry name" value="Beta-lactamase2"/>
    <property type="match status" value="1"/>
</dbReference>
<dbReference type="RefSeq" id="WP_114547921.1">
    <property type="nucleotide sequence ID" value="NZ_PPTT01000053.1"/>
</dbReference>
<reference evidence="5" key="2">
    <citation type="submission" date="2018-05" db="EMBL/GenBank/DDBJ databases">
        <title>Genome Sequencing of selected type strains of the family Eggerthellaceae.</title>
        <authorList>
            <person name="Danylec N."/>
            <person name="Stoll D.A."/>
            <person name="Doetsch A."/>
            <person name="Huch M."/>
        </authorList>
    </citation>
    <scope>NUCLEOTIDE SEQUENCE [LARGE SCALE GENOMIC DNA]</scope>
    <source>
        <strain evidence="5">DSM 16107</strain>
    </source>
</reference>
<dbReference type="GO" id="GO:0030655">
    <property type="term" value="P:beta-lactam antibiotic catabolic process"/>
    <property type="evidence" value="ECO:0007669"/>
    <property type="project" value="InterPro"/>
</dbReference>
<dbReference type="OrthoDB" id="3197125at2"/>
<dbReference type="Proteomes" id="UP000253817">
    <property type="component" value="Unassembled WGS sequence"/>
</dbReference>
<comment type="caution">
    <text evidence="3">The sequence shown here is derived from an EMBL/GenBank/DDBJ whole genome shotgun (WGS) entry which is preliminary data.</text>
</comment>
<keyword evidence="4" id="KW-1185">Reference proteome</keyword>
<evidence type="ECO:0000313" key="5">
    <source>
        <dbReference type="Proteomes" id="UP000270112"/>
    </source>
</evidence>
<dbReference type="AlphaFoldDB" id="A0A3N0IUT8"/>
<dbReference type="PANTHER" id="PTHR35333">
    <property type="entry name" value="BETA-LACTAMASE"/>
    <property type="match status" value="1"/>
</dbReference>
<evidence type="ECO:0000259" key="1">
    <source>
        <dbReference type="Pfam" id="PF13354"/>
    </source>
</evidence>
<reference evidence="3" key="3">
    <citation type="journal article" date="2019" name="Microbiol. Resour. Announc.">
        <title>Draft Genome Sequences of Type Strains of Gordonibacter faecihominis, Paraeggerthella hongkongensis, Parvibacter caecicola,Slackia equolifaciens, Slackia faecicanis, and Slackia isoflavoniconvertens.</title>
        <authorList>
            <person name="Danylec N."/>
            <person name="Stoll D.A."/>
            <person name="Dotsch A."/>
            <person name="Huch M."/>
        </authorList>
    </citation>
    <scope>NUCLEOTIDE SEQUENCE</scope>
    <source>
        <strain evidence="3">DSM 16107</strain>
    </source>
</reference>
<dbReference type="GO" id="GO:0046677">
    <property type="term" value="P:response to antibiotic"/>
    <property type="evidence" value="ECO:0007669"/>
    <property type="project" value="InterPro"/>
</dbReference>
<dbReference type="Proteomes" id="UP000270112">
    <property type="component" value="Unassembled WGS sequence"/>
</dbReference>
<evidence type="ECO:0000313" key="3">
    <source>
        <dbReference type="EMBL" id="RNM40754.1"/>
    </source>
</evidence>
<dbReference type="InterPro" id="IPR012338">
    <property type="entry name" value="Beta-lactam/transpept-like"/>
</dbReference>
<dbReference type="Gene3D" id="3.40.710.10">
    <property type="entry name" value="DD-peptidase/beta-lactamase superfamily"/>
    <property type="match status" value="1"/>
</dbReference>